<keyword evidence="3" id="KW-1185">Reference proteome</keyword>
<comment type="caution">
    <text evidence="1">The sequence shown here is derived from an EMBL/GenBank/DDBJ whole genome shotgun (WGS) entry which is preliminary data.</text>
</comment>
<evidence type="ECO:0000313" key="3">
    <source>
        <dbReference type="Proteomes" id="UP000677265"/>
    </source>
</evidence>
<reference evidence="1" key="1">
    <citation type="submission" date="2021-05" db="EMBL/GenBank/DDBJ databases">
        <title>Novel Bacillus species.</title>
        <authorList>
            <person name="Liu G."/>
        </authorList>
    </citation>
    <scope>NUCLEOTIDE SEQUENCE</scope>
    <source>
        <strain evidence="1 3">FJAT-50051</strain>
    </source>
</reference>
<dbReference type="RefSeq" id="WP_213146083.1">
    <property type="nucleotide sequence ID" value="NZ_JAGYPE020000031.1"/>
</dbReference>
<sequence>MSNETKPKKKLKRKFSKMDRLHITLPSVMKKDLKEAVDYWNSSMSKEFRSYASKFIAETEKTKAIKRGEKLVRESVINQRITELRENQSN</sequence>
<gene>
    <name evidence="2" type="ORF">KHB02_016855</name>
    <name evidence="1" type="ORF">KHB02_33280</name>
</gene>
<dbReference type="EMBL" id="JAGYPE010000007">
    <property type="protein sequence ID" value="MBS4186248.1"/>
    <property type="molecule type" value="Genomic_DNA"/>
</dbReference>
<evidence type="ECO:0000313" key="1">
    <source>
        <dbReference type="EMBL" id="MBS4186248.1"/>
    </source>
</evidence>
<accession>A0A942YD60</accession>
<evidence type="ECO:0008006" key="4">
    <source>
        <dbReference type="Google" id="ProtNLM"/>
    </source>
</evidence>
<evidence type="ECO:0000313" key="2">
    <source>
        <dbReference type="EMBL" id="MCH6267194.1"/>
    </source>
</evidence>
<name>A0A942YD60_9BACI</name>
<proteinExistence type="predicted"/>
<protein>
    <recommendedName>
        <fullName evidence="4">Antitoxin</fullName>
    </recommendedName>
</protein>
<organism evidence="1">
    <name type="scientific">Neobacillus citreus</name>
    <dbReference type="NCBI Taxonomy" id="2833578"/>
    <lineage>
        <taxon>Bacteria</taxon>
        <taxon>Bacillati</taxon>
        <taxon>Bacillota</taxon>
        <taxon>Bacilli</taxon>
        <taxon>Bacillales</taxon>
        <taxon>Bacillaceae</taxon>
        <taxon>Neobacillus</taxon>
    </lineage>
</organism>
<dbReference type="AlphaFoldDB" id="A0A942YD60"/>
<dbReference type="Proteomes" id="UP000677265">
    <property type="component" value="Unassembled WGS sequence"/>
</dbReference>
<dbReference type="EMBL" id="JAGYPE020000031">
    <property type="protein sequence ID" value="MCH6267194.1"/>
    <property type="molecule type" value="Genomic_DNA"/>
</dbReference>